<name>A0ACB6FD42_9PLEO</name>
<evidence type="ECO:0000313" key="2">
    <source>
        <dbReference type="Proteomes" id="UP000293547"/>
    </source>
</evidence>
<dbReference type="EMBL" id="PDWZ02000010">
    <property type="protein sequence ID" value="KAB2102349.1"/>
    <property type="molecule type" value="Genomic_DNA"/>
</dbReference>
<gene>
    <name evidence="1" type="ORF">AG0111_0g9404</name>
</gene>
<accession>A0ACB6FD42</accession>
<proteinExistence type="predicted"/>
<dbReference type="Proteomes" id="UP000293547">
    <property type="component" value="Unassembled WGS sequence"/>
</dbReference>
<evidence type="ECO:0000313" key="1">
    <source>
        <dbReference type="EMBL" id="KAB2102349.1"/>
    </source>
</evidence>
<keyword evidence="2" id="KW-1185">Reference proteome</keyword>
<organism evidence="1 2">
    <name type="scientific">Alternaria gaisen</name>
    <dbReference type="NCBI Taxonomy" id="167740"/>
    <lineage>
        <taxon>Eukaryota</taxon>
        <taxon>Fungi</taxon>
        <taxon>Dikarya</taxon>
        <taxon>Ascomycota</taxon>
        <taxon>Pezizomycotina</taxon>
        <taxon>Dothideomycetes</taxon>
        <taxon>Pleosporomycetidae</taxon>
        <taxon>Pleosporales</taxon>
        <taxon>Pleosporineae</taxon>
        <taxon>Pleosporaceae</taxon>
        <taxon>Alternaria</taxon>
        <taxon>Alternaria sect. Alternaria</taxon>
    </lineage>
</organism>
<sequence length="79" mass="8649">MHNITSPSSACDTSSIPYPTVFGATILDLTATPVTNYTTEVSDQFYYNHPSISVRGIDCCNITITYTHEGQNDTINVET</sequence>
<reference evidence="1 2" key="1">
    <citation type="journal article" date="2019" name="bioRxiv">
        <title>Genomics, evolutionary history and diagnostics of the Alternaria alternata species group including apple and Asian pear pathotypes.</title>
        <authorList>
            <person name="Armitage A.D."/>
            <person name="Cockerton H.M."/>
            <person name="Sreenivasaprasad S."/>
            <person name="Woodhall J.W."/>
            <person name="Lane C.R."/>
            <person name="Harrison R.J."/>
            <person name="Clarkson J.P."/>
        </authorList>
    </citation>
    <scope>NUCLEOTIDE SEQUENCE [LARGE SCALE GENOMIC DNA]</scope>
    <source>
        <strain evidence="1 2">FERA 650</strain>
    </source>
</reference>
<comment type="caution">
    <text evidence="1">The sequence shown here is derived from an EMBL/GenBank/DDBJ whole genome shotgun (WGS) entry which is preliminary data.</text>
</comment>
<protein>
    <submittedName>
        <fullName evidence="1">Uncharacterized protein</fullName>
    </submittedName>
</protein>